<organism evidence="4 5">
    <name type="scientific">Acinetobacter terrae</name>
    <dbReference type="NCBI Taxonomy" id="2731247"/>
    <lineage>
        <taxon>Bacteria</taxon>
        <taxon>Pseudomonadati</taxon>
        <taxon>Pseudomonadota</taxon>
        <taxon>Gammaproteobacteria</taxon>
        <taxon>Moraxellales</taxon>
        <taxon>Moraxellaceae</taxon>
        <taxon>Acinetobacter</taxon>
        <taxon>Acinetobacter Taxon 24</taxon>
    </lineage>
</organism>
<feature type="transmembrane region" description="Helical" evidence="2">
    <location>
        <begin position="83"/>
        <end position="101"/>
    </location>
</feature>
<dbReference type="EMBL" id="JABERL010000064">
    <property type="protein sequence ID" value="NNH79056.1"/>
    <property type="molecule type" value="Genomic_DNA"/>
</dbReference>
<evidence type="ECO:0000313" key="5">
    <source>
        <dbReference type="Proteomes" id="UP000569202"/>
    </source>
</evidence>
<dbReference type="Gene3D" id="3.40.50.720">
    <property type="entry name" value="NAD(P)-binding Rossmann-like Domain"/>
    <property type="match status" value="2"/>
</dbReference>
<dbReference type="PANTHER" id="PTHR43318:SF1">
    <property type="entry name" value="POLYSACCHARIDE BIOSYNTHESIS PROTEIN EPSC-RELATED"/>
    <property type="match status" value="1"/>
</dbReference>
<dbReference type="PANTHER" id="PTHR43318">
    <property type="entry name" value="UDP-N-ACETYLGLUCOSAMINE 4,6-DEHYDRATASE"/>
    <property type="match status" value="1"/>
</dbReference>
<gene>
    <name evidence="4" type="ORF">HLH17_15675</name>
</gene>
<feature type="transmembrane region" description="Helical" evidence="2">
    <location>
        <begin position="148"/>
        <end position="165"/>
    </location>
</feature>
<dbReference type="InterPro" id="IPR051203">
    <property type="entry name" value="Polysaccharide_Synthase-Rel"/>
</dbReference>
<reference evidence="4 5" key="1">
    <citation type="submission" date="2020-04" db="EMBL/GenBank/DDBJ databases">
        <title>Acinetobacter Taxon 24.</title>
        <authorList>
            <person name="Nemec A."/>
            <person name="Radolfova-Krizova L."/>
            <person name="Higgins P.G."/>
            <person name="Spanelova P."/>
        </authorList>
    </citation>
    <scope>NUCLEOTIDE SEQUENCE [LARGE SCALE GENOMIC DNA]</scope>
    <source>
        <strain evidence="4 5">ANC 5380</strain>
    </source>
</reference>
<dbReference type="InterPro" id="IPR003869">
    <property type="entry name" value="Polysac_CapD-like"/>
</dbReference>
<feature type="transmembrane region" description="Helical" evidence="2">
    <location>
        <begin position="107"/>
        <end position="127"/>
    </location>
</feature>
<dbReference type="SUPFAM" id="SSF51735">
    <property type="entry name" value="NAD(P)-binding Rossmann-fold domains"/>
    <property type="match status" value="1"/>
</dbReference>
<feature type="transmembrane region" description="Helical" evidence="2">
    <location>
        <begin position="54"/>
        <end position="76"/>
    </location>
</feature>
<name>A0A7Y2WC55_9GAMM</name>
<feature type="transmembrane region" description="Helical" evidence="2">
    <location>
        <begin position="21"/>
        <end position="42"/>
    </location>
</feature>
<dbReference type="CDD" id="cd05237">
    <property type="entry name" value="UDP_invert_4-6DH_SDR_e"/>
    <property type="match status" value="1"/>
</dbReference>
<sequence>MKDIIRSIASLPRRQKQIVLVLMDLCVLPLMMWLAYAIRLARPNVEVMQGLDDWYLYVGIFGILIFALLGIYSAIVRSFNEDYLLRISIGTFIQIVALYAIKKLDIAFIPMSIPLMYGFMLFSYMWWSRAVIRYATIKTFAKKQTRKRVAIYGAGLAGQQIAAALNRSDDYLPVCFIDDKKSLQGQSLSGLKIYSPKRAATKFGKFAIEEVLLAMPSVGRARKKEIIESFDSADVKIMELPGITQLVDGQVQISDIREVDIIDLLGRDPVPPKPELLEKNIKDKVVMVTGAGGSIGSELCRQIVKHQPKLLVLFEMSEFALYSIDRELQTSGIQVIPVLGSVTNQAKLEHIIAEYQVQTVYHAAAYKHVPLVEANPFEGIYNTSIGTARSVDAAVNQGVETFVLISTDKAVRPTNVMGASKRMAELYCQGLASTNPKTQISIVRFGNVLGSSGSVVPLFKKQIAKGGPVTVTHPEVTRYFMTIPEAAQLVIQAGAMGTGGDVFLLDMGEPVKIVDLAKQMIRLSGFKPMDDKGLGDIEIHFTGLRPGEKLYEELLIDQENVEKTAHERILKSFEKYYEYSEIYKVFNILSKSVDNSDSHQLTDILEKYVDGFNMLPPLSHSSSGRF</sequence>
<dbReference type="RefSeq" id="WP_171541183.1">
    <property type="nucleotide sequence ID" value="NZ_JABERL010000064.1"/>
</dbReference>
<keyword evidence="2" id="KW-1133">Transmembrane helix</keyword>
<dbReference type="Proteomes" id="UP000569202">
    <property type="component" value="Unassembled WGS sequence"/>
</dbReference>
<feature type="domain" description="Polysaccharide biosynthesis protein CapD-like" evidence="3">
    <location>
        <begin position="286"/>
        <end position="570"/>
    </location>
</feature>
<evidence type="ECO:0000259" key="3">
    <source>
        <dbReference type="Pfam" id="PF02719"/>
    </source>
</evidence>
<evidence type="ECO:0000256" key="2">
    <source>
        <dbReference type="SAM" id="Phobius"/>
    </source>
</evidence>
<dbReference type="SUPFAM" id="SSF53335">
    <property type="entry name" value="S-adenosyl-L-methionine-dependent methyltransferases"/>
    <property type="match status" value="1"/>
</dbReference>
<comment type="caution">
    <text evidence="4">The sequence shown here is derived from an EMBL/GenBank/DDBJ whole genome shotgun (WGS) entry which is preliminary data.</text>
</comment>
<keyword evidence="2" id="KW-0472">Membrane</keyword>
<dbReference type="AlphaFoldDB" id="A0A7Y2WC55"/>
<protein>
    <submittedName>
        <fullName evidence="4">Polysaccharide biosynthesis protein</fullName>
    </submittedName>
</protein>
<accession>A0A7Y2WC55</accession>
<evidence type="ECO:0000256" key="1">
    <source>
        <dbReference type="ARBA" id="ARBA00007430"/>
    </source>
</evidence>
<dbReference type="InterPro" id="IPR029063">
    <property type="entry name" value="SAM-dependent_MTases_sf"/>
</dbReference>
<comment type="similarity">
    <text evidence="1">Belongs to the polysaccharide synthase family.</text>
</comment>
<proteinExistence type="inferred from homology"/>
<keyword evidence="2" id="KW-0812">Transmembrane</keyword>
<evidence type="ECO:0000313" key="4">
    <source>
        <dbReference type="EMBL" id="NNH79056.1"/>
    </source>
</evidence>
<dbReference type="Pfam" id="PF02719">
    <property type="entry name" value="Polysacc_synt_2"/>
    <property type="match status" value="1"/>
</dbReference>
<dbReference type="InterPro" id="IPR036291">
    <property type="entry name" value="NAD(P)-bd_dom_sf"/>
</dbReference>